<keyword evidence="7" id="KW-1185">Reference proteome</keyword>
<name>A0A6P7F1D1_DIAVI</name>
<dbReference type="EnsemblMetazoa" id="XM_028273330.2">
    <property type="protein sequence ID" value="XP_028129131.1"/>
    <property type="gene ID" value="LOC114325302"/>
</dbReference>
<dbReference type="FunFam" id="2.30.42.10:FF:000070">
    <property type="entry name" value="Multiple PDZ domain protein"/>
    <property type="match status" value="1"/>
</dbReference>
<dbReference type="AlphaFoldDB" id="A0A6P7F1D1"/>
<dbReference type="FunFam" id="2.30.42.10:FF:000125">
    <property type="entry name" value="PATJ, crumbs cell polarity complex component"/>
    <property type="match status" value="1"/>
</dbReference>
<evidence type="ECO:0000313" key="8">
    <source>
        <dbReference type="RefSeq" id="XP_028129131.1"/>
    </source>
</evidence>
<dbReference type="CDD" id="cd06669">
    <property type="entry name" value="PDZ5_MUPP1-like"/>
    <property type="match status" value="1"/>
</dbReference>
<evidence type="ECO:0000259" key="5">
    <source>
        <dbReference type="PROSITE" id="PS50106"/>
    </source>
</evidence>
<dbReference type="InParanoid" id="A0A6P7F1D1"/>
<dbReference type="InterPro" id="IPR001478">
    <property type="entry name" value="PDZ"/>
</dbReference>
<keyword evidence="4" id="KW-0472">Membrane</keyword>
<gene>
    <name evidence="8" type="primary">LOC114325302</name>
</gene>
<proteinExistence type="predicted"/>
<evidence type="ECO:0000256" key="4">
    <source>
        <dbReference type="ARBA" id="ARBA00023136"/>
    </source>
</evidence>
<keyword evidence="3" id="KW-0677">Repeat</keyword>
<feature type="domain" description="PDZ" evidence="5">
    <location>
        <begin position="238"/>
        <end position="323"/>
    </location>
</feature>
<dbReference type="KEGG" id="dvv:114325302"/>
<feature type="domain" description="PDZ" evidence="5">
    <location>
        <begin position="12"/>
        <end position="92"/>
    </location>
</feature>
<evidence type="ECO:0000256" key="3">
    <source>
        <dbReference type="ARBA" id="ARBA00022737"/>
    </source>
</evidence>
<dbReference type="GeneID" id="114325302"/>
<sequence>MVLSTEWSQVEVIDLVNDGSGLGFGIVGGRSTGVVIKSILPGGIADKDSRLQSGDHILQIGDINLRGLTADQVATVLRQAGHQVRMVVARSVEPTSDFLLYNCSAPIVPTKILTDPEELDRQLLQNGYTSSFFQYAEALQQVVKSESIQDQLELSLKTLTANGLTEKITSEKATPTSFNGLSPVDVCPTKQGILAVVTPTTPIIPITPLTPLTPVTPVTPIEVDNHSSDTESETEQIVVKLVKDDYGLGITIAGYVCEKEALNGIFVKSLHEQSEAFKCGKIKVNDRIIEVDGTSLDNCTNHEAVKKLKETGDEVNITFERYLSGPKYEQLQEAIADRERNKEISPASPSVTLSWIPIDNTEVKDDPDISSLNSINSVTSDPNPETREIFIEENFEANLEEDLETVIKYKWQGLIGDEADIVVANLTKLKGLGISLEGTVDVEGGIELRPHHYIRSILPEGPVGQNGKLRPGDELLEVNGQKLLGIRHVEVVKILRELPNAVRLVCSREHKNNRVINTSQDREAFEARNILGGSLKNLLLQPEQKLLKALSDTSLNTSSSVTTVTEDSSLQKAKSRSLEVTNVAMWSEEIEYIDLKKTDRGLGFSILDYQDPLDPRSTVIVVRSLVPHGAAVENGKLTPGDRLISVNGIVIKNVTLDQAVQVLKGAPLGPVQLGISKPLSSRKNSDTISSLSGAS</sequence>
<dbReference type="CDD" id="cd06668">
    <property type="entry name" value="PDZ4_MUPP1-like"/>
    <property type="match status" value="1"/>
</dbReference>
<dbReference type="PANTHER" id="PTHR19964">
    <property type="entry name" value="MULTIPLE PDZ DOMAIN PROTEIN"/>
    <property type="match status" value="1"/>
</dbReference>
<dbReference type="Proteomes" id="UP001652700">
    <property type="component" value="Unplaced"/>
</dbReference>
<accession>A0A6P7F1D1</accession>
<dbReference type="RefSeq" id="XP_028129131.1">
    <property type="nucleotide sequence ID" value="XM_028273330.1"/>
</dbReference>
<dbReference type="SUPFAM" id="SSF50156">
    <property type="entry name" value="PDZ domain-like"/>
    <property type="match status" value="4"/>
</dbReference>
<feature type="domain" description="PDZ" evidence="5">
    <location>
        <begin position="592"/>
        <end position="667"/>
    </location>
</feature>
<reference evidence="8" key="1">
    <citation type="submission" date="2025-04" db="UniProtKB">
        <authorList>
            <consortium name="RefSeq"/>
        </authorList>
    </citation>
    <scope>IDENTIFICATION</scope>
    <source>
        <tissue evidence="8">Whole insect</tissue>
    </source>
</reference>
<comment type="subcellular location">
    <subcellularLocation>
        <location evidence="1">Membrane</location>
    </subcellularLocation>
</comment>
<feature type="domain" description="PDZ" evidence="5">
    <location>
        <begin position="420"/>
        <end position="510"/>
    </location>
</feature>
<reference evidence="6" key="2">
    <citation type="submission" date="2025-05" db="UniProtKB">
        <authorList>
            <consortium name="EnsemblMetazoa"/>
        </authorList>
    </citation>
    <scope>IDENTIFICATION</scope>
</reference>
<dbReference type="GO" id="GO:0016020">
    <property type="term" value="C:membrane"/>
    <property type="evidence" value="ECO:0007669"/>
    <property type="project" value="UniProtKB-SubCell"/>
</dbReference>
<dbReference type="Pfam" id="PF00595">
    <property type="entry name" value="PDZ"/>
    <property type="match status" value="4"/>
</dbReference>
<dbReference type="OrthoDB" id="6022242at2759"/>
<dbReference type="Gene3D" id="2.30.42.10">
    <property type="match status" value="4"/>
</dbReference>
<keyword evidence="2" id="KW-0597">Phosphoprotein</keyword>
<dbReference type="CDD" id="cd06667">
    <property type="entry name" value="PDZ2_MUPP1-like"/>
    <property type="match status" value="1"/>
</dbReference>
<evidence type="ECO:0000256" key="2">
    <source>
        <dbReference type="ARBA" id="ARBA00022553"/>
    </source>
</evidence>
<dbReference type="InterPro" id="IPR051342">
    <property type="entry name" value="PDZ_scaffold"/>
</dbReference>
<protein>
    <submittedName>
        <fullName evidence="8">Patj homolog isoform X1</fullName>
    </submittedName>
</protein>
<evidence type="ECO:0000313" key="6">
    <source>
        <dbReference type="EnsemblMetazoa" id="XP_028129131.1"/>
    </source>
</evidence>
<evidence type="ECO:0000256" key="1">
    <source>
        <dbReference type="ARBA" id="ARBA00004370"/>
    </source>
</evidence>
<dbReference type="PANTHER" id="PTHR19964:SF20">
    <property type="entry name" value="PATJ HOMOLOG-LIKE PROTEIN"/>
    <property type="match status" value="1"/>
</dbReference>
<evidence type="ECO:0000313" key="7">
    <source>
        <dbReference type="Proteomes" id="UP001652700"/>
    </source>
</evidence>
<dbReference type="PROSITE" id="PS50106">
    <property type="entry name" value="PDZ"/>
    <property type="match status" value="4"/>
</dbReference>
<organism evidence="8">
    <name type="scientific">Diabrotica virgifera virgifera</name>
    <name type="common">western corn rootworm</name>
    <dbReference type="NCBI Taxonomy" id="50390"/>
    <lineage>
        <taxon>Eukaryota</taxon>
        <taxon>Metazoa</taxon>
        <taxon>Ecdysozoa</taxon>
        <taxon>Arthropoda</taxon>
        <taxon>Hexapoda</taxon>
        <taxon>Insecta</taxon>
        <taxon>Pterygota</taxon>
        <taxon>Neoptera</taxon>
        <taxon>Endopterygota</taxon>
        <taxon>Coleoptera</taxon>
        <taxon>Polyphaga</taxon>
        <taxon>Cucujiformia</taxon>
        <taxon>Chrysomeloidea</taxon>
        <taxon>Chrysomelidae</taxon>
        <taxon>Galerucinae</taxon>
        <taxon>Diabroticina</taxon>
        <taxon>Diabroticites</taxon>
        <taxon>Diabrotica</taxon>
    </lineage>
</organism>
<dbReference type="SMART" id="SM00228">
    <property type="entry name" value="PDZ"/>
    <property type="match status" value="4"/>
</dbReference>
<dbReference type="InterPro" id="IPR036034">
    <property type="entry name" value="PDZ_sf"/>
</dbReference>